<dbReference type="AlphaFoldDB" id="A0A562L062"/>
<comment type="similarity">
    <text evidence="1">Belongs to the Gfa family.</text>
</comment>
<protein>
    <recommendedName>
        <fullName evidence="4">CENP-V/GFA domain-containing protein</fullName>
    </recommendedName>
</protein>
<dbReference type="Proteomes" id="UP000315167">
    <property type="component" value="Unassembled WGS sequence"/>
</dbReference>
<evidence type="ECO:0000256" key="1">
    <source>
        <dbReference type="ARBA" id="ARBA00005495"/>
    </source>
</evidence>
<dbReference type="RefSeq" id="WP_144900129.1">
    <property type="nucleotide sequence ID" value="NZ_VLKN01000006.1"/>
</dbReference>
<sequence>MKHQGSCHCGRVAFELEGDVGEAIDCNCSMCRRRGGLLAFFPREALTLTTPETDYATYRFNKEQIAHHFCPNCGVSPFSDGVDPRSGAKIAAVNLRCLPDVDLSQLKVTPVDGASF</sequence>
<dbReference type="InterPro" id="IPR011057">
    <property type="entry name" value="Mss4-like_sf"/>
</dbReference>
<dbReference type="PANTHER" id="PTHR28620">
    <property type="entry name" value="CENTROMERE PROTEIN V"/>
    <property type="match status" value="1"/>
</dbReference>
<comment type="caution">
    <text evidence="5">The sequence shown here is derived from an EMBL/GenBank/DDBJ whole genome shotgun (WGS) entry which is preliminary data.</text>
</comment>
<dbReference type="SUPFAM" id="SSF51316">
    <property type="entry name" value="Mss4-like"/>
    <property type="match status" value="1"/>
</dbReference>
<accession>A0A562L062</accession>
<evidence type="ECO:0000259" key="4">
    <source>
        <dbReference type="PROSITE" id="PS51891"/>
    </source>
</evidence>
<dbReference type="PANTHER" id="PTHR28620:SF1">
    <property type="entry name" value="CENP-V_GFA DOMAIN-CONTAINING PROTEIN"/>
    <property type="match status" value="1"/>
</dbReference>
<keyword evidence="6" id="KW-1185">Reference proteome</keyword>
<dbReference type="InterPro" id="IPR006913">
    <property type="entry name" value="CENP-V/GFA"/>
</dbReference>
<dbReference type="PROSITE" id="PS51891">
    <property type="entry name" value="CENP_V_GFA"/>
    <property type="match status" value="1"/>
</dbReference>
<feature type="domain" description="CENP-V/GFA" evidence="4">
    <location>
        <begin position="3"/>
        <end position="116"/>
    </location>
</feature>
<proteinExistence type="inferred from homology"/>
<name>A0A562L062_9GAMM</name>
<dbReference type="GO" id="GO:0046872">
    <property type="term" value="F:metal ion binding"/>
    <property type="evidence" value="ECO:0007669"/>
    <property type="project" value="UniProtKB-KW"/>
</dbReference>
<evidence type="ECO:0000313" key="5">
    <source>
        <dbReference type="EMBL" id="TWI01022.1"/>
    </source>
</evidence>
<keyword evidence="2" id="KW-0479">Metal-binding</keyword>
<evidence type="ECO:0000256" key="3">
    <source>
        <dbReference type="ARBA" id="ARBA00022833"/>
    </source>
</evidence>
<dbReference type="Pfam" id="PF04828">
    <property type="entry name" value="GFA"/>
    <property type="match status" value="1"/>
</dbReference>
<dbReference type="Gene3D" id="2.170.150.70">
    <property type="match status" value="1"/>
</dbReference>
<dbReference type="InterPro" id="IPR052355">
    <property type="entry name" value="CENP-V-like"/>
</dbReference>
<organism evidence="5 6">
    <name type="scientific">Luteimonas cucumeris</name>
    <dbReference type="NCBI Taxonomy" id="985012"/>
    <lineage>
        <taxon>Bacteria</taxon>
        <taxon>Pseudomonadati</taxon>
        <taxon>Pseudomonadota</taxon>
        <taxon>Gammaproteobacteria</taxon>
        <taxon>Lysobacterales</taxon>
        <taxon>Lysobacteraceae</taxon>
        <taxon>Luteimonas</taxon>
    </lineage>
</organism>
<gene>
    <name evidence="5" type="ORF">IP90_02644</name>
</gene>
<dbReference type="EMBL" id="VLKN01000006">
    <property type="protein sequence ID" value="TWI01022.1"/>
    <property type="molecule type" value="Genomic_DNA"/>
</dbReference>
<evidence type="ECO:0000313" key="6">
    <source>
        <dbReference type="Proteomes" id="UP000315167"/>
    </source>
</evidence>
<dbReference type="GO" id="GO:0016846">
    <property type="term" value="F:carbon-sulfur lyase activity"/>
    <property type="evidence" value="ECO:0007669"/>
    <property type="project" value="InterPro"/>
</dbReference>
<reference evidence="5 6" key="1">
    <citation type="journal article" date="2015" name="Stand. Genomic Sci.">
        <title>Genomic Encyclopedia of Bacterial and Archaeal Type Strains, Phase III: the genomes of soil and plant-associated and newly described type strains.</title>
        <authorList>
            <person name="Whitman W.B."/>
            <person name="Woyke T."/>
            <person name="Klenk H.P."/>
            <person name="Zhou Y."/>
            <person name="Lilburn T.G."/>
            <person name="Beck B.J."/>
            <person name="De Vos P."/>
            <person name="Vandamme P."/>
            <person name="Eisen J.A."/>
            <person name="Garrity G."/>
            <person name="Hugenholtz P."/>
            <person name="Kyrpides N.C."/>
        </authorList>
    </citation>
    <scope>NUCLEOTIDE SEQUENCE [LARGE SCALE GENOMIC DNA]</scope>
    <source>
        <strain evidence="5 6">CGMCC 1.10821</strain>
    </source>
</reference>
<dbReference type="OrthoDB" id="9805575at2"/>
<evidence type="ECO:0000256" key="2">
    <source>
        <dbReference type="ARBA" id="ARBA00022723"/>
    </source>
</evidence>
<keyword evidence="3" id="KW-0862">Zinc</keyword>